<dbReference type="Proteomes" id="UP001139286">
    <property type="component" value="Unassembled WGS sequence"/>
</dbReference>
<keyword evidence="2" id="KW-1185">Reference proteome</keyword>
<dbReference type="InterPro" id="IPR011652">
    <property type="entry name" value="MORN_2"/>
</dbReference>
<dbReference type="AlphaFoldDB" id="A0A9X1I8H0"/>
<dbReference type="Gene3D" id="3.90.930.1">
    <property type="match status" value="1"/>
</dbReference>
<dbReference type="SUPFAM" id="SSF82185">
    <property type="entry name" value="Histone H3 K4-specific methyltransferase SET7/9 N-terminal domain"/>
    <property type="match status" value="1"/>
</dbReference>
<organism evidence="1 2">
    <name type="scientific">Neotamlana sargassicola</name>
    <dbReference type="NCBI Taxonomy" id="2883125"/>
    <lineage>
        <taxon>Bacteria</taxon>
        <taxon>Pseudomonadati</taxon>
        <taxon>Bacteroidota</taxon>
        <taxon>Flavobacteriia</taxon>
        <taxon>Flavobacteriales</taxon>
        <taxon>Flavobacteriaceae</taxon>
        <taxon>Neotamlana</taxon>
    </lineage>
</organism>
<reference evidence="1" key="1">
    <citation type="submission" date="2021-10" db="EMBL/GenBank/DDBJ databases">
        <title>Tamlana sargassums sp. nov., and Tamlana laminarinivorans sp. nov., two new bacteria isolated from the brown alga.</title>
        <authorList>
            <person name="Li J."/>
        </authorList>
    </citation>
    <scope>NUCLEOTIDE SEQUENCE</scope>
    <source>
        <strain evidence="1">62-3</strain>
    </source>
</reference>
<comment type="caution">
    <text evidence="1">The sequence shown here is derived from an EMBL/GenBank/DDBJ whole genome shotgun (WGS) entry which is preliminary data.</text>
</comment>
<name>A0A9X1I8H0_9FLAO</name>
<gene>
    <name evidence="1" type="ORF">LG651_14220</name>
</gene>
<dbReference type="EMBL" id="JAJAPX010000006">
    <property type="protein sequence ID" value="MCB4809408.1"/>
    <property type="molecule type" value="Genomic_DNA"/>
</dbReference>
<dbReference type="RefSeq" id="WP_226696774.1">
    <property type="nucleotide sequence ID" value="NZ_JAJAPX010000006.1"/>
</dbReference>
<evidence type="ECO:0000313" key="1">
    <source>
        <dbReference type="EMBL" id="MCB4809408.1"/>
    </source>
</evidence>
<accession>A0A9X1I8H0</accession>
<proteinExistence type="predicted"/>
<dbReference type="Gene3D" id="2.20.110.10">
    <property type="entry name" value="Histone H3 K4-specific methyltransferase SET7/9 N-terminal domain"/>
    <property type="match status" value="1"/>
</dbReference>
<evidence type="ECO:0000313" key="2">
    <source>
        <dbReference type="Proteomes" id="UP001139286"/>
    </source>
</evidence>
<protein>
    <submittedName>
        <fullName evidence="1">Toxin-antitoxin system YwqK family antitoxin</fullName>
    </submittedName>
</protein>
<dbReference type="Pfam" id="PF07661">
    <property type="entry name" value="MORN_2"/>
    <property type="match status" value="2"/>
</dbReference>
<sequence>MNVFKFVLILVFFINFLGFSQSINQLDPNGKRHGVYKKYYGDTKVLRYEGAFFHGKESGLFKFYKKIDGKAVLSATKQFNHDNNIAEVKFLASSGKVISEGQMDGKKYIGTWKYYQKNSDALLTLENYNKNGELHGERLVYYPNEIIAEKKQYVNGKLHGLANWFTDSKILLKSINYENDMFNGEAKYYNNSGGLISEGFYKNDKKVGIWKFYKNGNLVEEKDMSAKPKRIKKTP</sequence>